<dbReference type="SUPFAM" id="SSF53649">
    <property type="entry name" value="Alkaline phosphatase-like"/>
    <property type="match status" value="1"/>
</dbReference>
<dbReference type="InterPro" id="IPR002591">
    <property type="entry name" value="Phosphodiest/P_Trfase"/>
</dbReference>
<evidence type="ECO:0000256" key="1">
    <source>
        <dbReference type="SAM" id="SignalP"/>
    </source>
</evidence>
<feature type="chain" id="PRO_5003467992" description="Phosphoglyceromutase" evidence="1">
    <location>
        <begin position="31"/>
        <end position="406"/>
    </location>
</feature>
<evidence type="ECO:0000313" key="3">
    <source>
        <dbReference type="Proteomes" id="UP000009282"/>
    </source>
</evidence>
<sequence>MLNSTSDFIKNIAASILVLLFSSILCLAHAAALANGDTSKLVIVTIDGLRWQEAFGGADAKLLNNKDFVENIDALKTRFWHQDKEERKRRLMPFLNDVIGKQGTLIGDRNNGSMMSLTNKQRFSYPGYNEIFTGRVDDNLNSNAKIPNPNITFLEWLNKRYSNNGQIGIFSGWDVFPFIFNRERSGLFINAGFESMSYPHMQSEASPEGKKDEKIAAQIEKMNQLQAQIPSPWEAVRHDAFTYGFAKIYLQTVKPKVLVINLGETDDFAHNGKYDAYLDSAKQSDDYLRDLWTTLQSMPEYKDNTNMIIITDHGRGSHADDWQHHASKLAVQNYMTALDKFKEGIVGSEHIWFAAIGPNIKSQGLLKTQDELTQSQFAATALALLGIEVSHYDAKAAASLTGVIYE</sequence>
<dbReference type="RefSeq" id="WP_014110567.1">
    <property type="nucleotide sequence ID" value="NC_016041.1"/>
</dbReference>
<name>G4QNY8_GLANF</name>
<dbReference type="AlphaFoldDB" id="G4QNY8"/>
<dbReference type="InterPro" id="IPR017850">
    <property type="entry name" value="Alkaline_phosphatase_core_sf"/>
</dbReference>
<feature type="signal peptide" evidence="1">
    <location>
        <begin position="1"/>
        <end position="30"/>
    </location>
</feature>
<dbReference type="Pfam" id="PF01663">
    <property type="entry name" value="Phosphodiest"/>
    <property type="match status" value="1"/>
</dbReference>
<keyword evidence="1" id="KW-0732">Signal</keyword>
<reference evidence="2 3" key="1">
    <citation type="journal article" date="2011" name="J. Bacteriol.">
        <title>Complete genome sequence of seawater bacterium Glaciecola nitratireducens FR1064T.</title>
        <authorList>
            <person name="Bian F."/>
            <person name="Qin Q.L."/>
            <person name="Xie B.B."/>
            <person name="Shu Y.L."/>
            <person name="Zhang X.Y."/>
            <person name="Yu Y."/>
            <person name="Chen B."/>
            <person name="Chen X.L."/>
            <person name="Zhou B.C."/>
            <person name="Zhang Y.Z."/>
        </authorList>
    </citation>
    <scope>NUCLEOTIDE SEQUENCE [LARGE SCALE GENOMIC DNA]</scope>
    <source>
        <strain evidence="3">JCM 12485 / KCTC 12276 / FR1064</strain>
    </source>
</reference>
<dbReference type="eggNOG" id="COG1524">
    <property type="taxonomic scope" value="Bacteria"/>
</dbReference>
<dbReference type="HOGENOM" id="CLU_065578_0_0_6"/>
<organism evidence="2 3">
    <name type="scientific">Glaciecola nitratireducens (strain JCM 12485 / KCTC 12276 / FR1064)</name>
    <dbReference type="NCBI Taxonomy" id="1085623"/>
    <lineage>
        <taxon>Bacteria</taxon>
        <taxon>Pseudomonadati</taxon>
        <taxon>Pseudomonadota</taxon>
        <taxon>Gammaproteobacteria</taxon>
        <taxon>Alteromonadales</taxon>
        <taxon>Alteromonadaceae</taxon>
        <taxon>Brumicola</taxon>
    </lineage>
</organism>
<evidence type="ECO:0000313" key="2">
    <source>
        <dbReference type="EMBL" id="AEP31696.1"/>
    </source>
</evidence>
<dbReference type="EMBL" id="CP003060">
    <property type="protein sequence ID" value="AEP31696.1"/>
    <property type="molecule type" value="Genomic_DNA"/>
</dbReference>
<keyword evidence="3" id="KW-1185">Reference proteome</keyword>
<accession>G4QNY8</accession>
<dbReference type="KEGG" id="gni:GNIT_3602"/>
<proteinExistence type="predicted"/>
<protein>
    <recommendedName>
        <fullName evidence="4">Phosphoglyceromutase</fullName>
    </recommendedName>
</protein>
<dbReference type="OrthoDB" id="9791578at2"/>
<evidence type="ECO:0008006" key="4">
    <source>
        <dbReference type="Google" id="ProtNLM"/>
    </source>
</evidence>
<dbReference type="STRING" id="1085623.GNIT_3602"/>
<gene>
    <name evidence="2" type="ordered locus">GNIT_3602</name>
</gene>
<dbReference type="Proteomes" id="UP000009282">
    <property type="component" value="Chromosome"/>
</dbReference>
<dbReference type="Gene3D" id="3.40.720.10">
    <property type="entry name" value="Alkaline Phosphatase, subunit A"/>
    <property type="match status" value="1"/>
</dbReference>